<name>A0A5J6MLN4_9PROT</name>
<feature type="transmembrane region" description="Helical" evidence="6">
    <location>
        <begin position="43"/>
        <end position="62"/>
    </location>
</feature>
<protein>
    <submittedName>
        <fullName evidence="8">MFS transporter</fullName>
    </submittedName>
</protein>
<evidence type="ECO:0000259" key="7">
    <source>
        <dbReference type="PROSITE" id="PS50850"/>
    </source>
</evidence>
<comment type="subcellular location">
    <subcellularLocation>
        <location evidence="1">Membrane</location>
        <topology evidence="1">Multi-pass membrane protein</topology>
    </subcellularLocation>
</comment>
<reference evidence="8 9" key="1">
    <citation type="submission" date="2019-08" db="EMBL/GenBank/DDBJ databases">
        <title>Hyperibacter terrae gen. nov., sp. nov. and Hyperibacter viscosus sp. nov., two new members in the family Rhodospirillaceae isolated from the rhizosphere of Hypericum perforatum.</title>
        <authorList>
            <person name="Noviana Z."/>
        </authorList>
    </citation>
    <scope>NUCLEOTIDE SEQUENCE [LARGE SCALE GENOMIC DNA]</scope>
    <source>
        <strain evidence="8 9">R5913</strain>
    </source>
</reference>
<evidence type="ECO:0000256" key="5">
    <source>
        <dbReference type="ARBA" id="ARBA00023136"/>
    </source>
</evidence>
<feature type="transmembrane region" description="Helical" evidence="6">
    <location>
        <begin position="165"/>
        <end position="187"/>
    </location>
</feature>
<keyword evidence="3 6" id="KW-0812">Transmembrane</keyword>
<accession>A0A5J6MLN4</accession>
<dbReference type="InterPro" id="IPR020846">
    <property type="entry name" value="MFS_dom"/>
</dbReference>
<dbReference type="Gene3D" id="1.20.1250.20">
    <property type="entry name" value="MFS general substrate transporter like domains"/>
    <property type="match status" value="2"/>
</dbReference>
<evidence type="ECO:0000256" key="4">
    <source>
        <dbReference type="ARBA" id="ARBA00022989"/>
    </source>
</evidence>
<dbReference type="PANTHER" id="PTHR42718:SF9">
    <property type="entry name" value="MAJOR FACILITATOR SUPERFAMILY MULTIDRUG TRANSPORTER MFSC"/>
    <property type="match status" value="1"/>
</dbReference>
<feature type="transmembrane region" description="Helical" evidence="6">
    <location>
        <begin position="263"/>
        <end position="281"/>
    </location>
</feature>
<dbReference type="AlphaFoldDB" id="A0A5J6MLN4"/>
<feature type="transmembrane region" description="Helical" evidence="6">
    <location>
        <begin position="111"/>
        <end position="130"/>
    </location>
</feature>
<dbReference type="SUPFAM" id="SSF103473">
    <property type="entry name" value="MFS general substrate transporter"/>
    <property type="match status" value="1"/>
</dbReference>
<feature type="transmembrane region" description="Helical" evidence="6">
    <location>
        <begin position="199"/>
        <end position="219"/>
    </location>
</feature>
<keyword evidence="2" id="KW-0813">Transport</keyword>
<dbReference type="Pfam" id="PF07690">
    <property type="entry name" value="MFS_1"/>
    <property type="match status" value="1"/>
</dbReference>
<feature type="transmembrane region" description="Helical" evidence="6">
    <location>
        <begin position="513"/>
        <end position="537"/>
    </location>
</feature>
<evidence type="ECO:0000256" key="6">
    <source>
        <dbReference type="SAM" id="Phobius"/>
    </source>
</evidence>
<feature type="transmembrane region" description="Helical" evidence="6">
    <location>
        <begin position="136"/>
        <end position="158"/>
    </location>
</feature>
<evidence type="ECO:0000256" key="1">
    <source>
        <dbReference type="ARBA" id="ARBA00004141"/>
    </source>
</evidence>
<keyword evidence="4 6" id="KW-1133">Transmembrane helix</keyword>
<sequence length="544" mass="59253">MASTGFFDRFGVPRLGIPRFGSLSLSSLGDRVALRPPVSPHPLVGIGAVLLGAFIVTLGGRVTTFGLNDLRGAIHAGVDEGAWITTANTVGQMLMCAPTVWLGNVLGPRRVLLAATFVLMLSSLLLPAATTLQGVLIMQFISGVAMGTFLPLTISFVVRNLPPRYLIYGIAAYAMNLELSTNISASLEGFYLDHWSWKWIFWQNAVLAVLMWVAVYIGIPRRPVDRDAARGVERFGMIYFSLAFSLFYAALDQGNRLDWLNDGLICGLLLAGGLMLLAFILQEMICKTPWLDLRIFVRSNLGLLVIMLFFLRFSILSTSYIIPQYLTTVQGYRALQVGDVLLLIALPQLLLAPLIGTALRIVDPRTTIALGFTLIGYACFSVSSSLTVEWGSDDFMPSQITQALGQSLALTSIVAYNLRLLRPQDALTFGTIIQSARLFGGEAGTSFIQTYVRVREQVHSHLLGLHVTGESGVTFERLAQYEALVRGYSAGTVDAAKRALLLLAHAVQAQSYVLAYIDGFVVIGFGTIICLGIVLFLRHAPAPR</sequence>
<dbReference type="EMBL" id="CP042906">
    <property type="protein sequence ID" value="QEX18468.1"/>
    <property type="molecule type" value="Genomic_DNA"/>
</dbReference>
<gene>
    <name evidence="8" type="ORF">FRZ44_37750</name>
</gene>
<proteinExistence type="predicted"/>
<feature type="transmembrane region" description="Helical" evidence="6">
    <location>
        <begin position="368"/>
        <end position="388"/>
    </location>
</feature>
<keyword evidence="9" id="KW-1185">Reference proteome</keyword>
<feature type="transmembrane region" description="Helical" evidence="6">
    <location>
        <begin position="231"/>
        <end position="251"/>
    </location>
</feature>
<evidence type="ECO:0000256" key="2">
    <source>
        <dbReference type="ARBA" id="ARBA00022448"/>
    </source>
</evidence>
<feature type="transmembrane region" description="Helical" evidence="6">
    <location>
        <begin position="301"/>
        <end position="322"/>
    </location>
</feature>
<organism evidence="8 9">
    <name type="scientific">Hypericibacter terrae</name>
    <dbReference type="NCBI Taxonomy" id="2602015"/>
    <lineage>
        <taxon>Bacteria</taxon>
        <taxon>Pseudomonadati</taxon>
        <taxon>Pseudomonadota</taxon>
        <taxon>Alphaproteobacteria</taxon>
        <taxon>Rhodospirillales</taxon>
        <taxon>Dongiaceae</taxon>
        <taxon>Hypericibacter</taxon>
    </lineage>
</organism>
<feature type="transmembrane region" description="Helical" evidence="6">
    <location>
        <begin position="334"/>
        <end position="356"/>
    </location>
</feature>
<feature type="domain" description="Major facilitator superfamily (MFS) profile" evidence="7">
    <location>
        <begin position="45"/>
        <end position="544"/>
    </location>
</feature>
<keyword evidence="5 6" id="KW-0472">Membrane</keyword>
<evidence type="ECO:0000313" key="9">
    <source>
        <dbReference type="Proteomes" id="UP000326202"/>
    </source>
</evidence>
<dbReference type="GO" id="GO:0022857">
    <property type="term" value="F:transmembrane transporter activity"/>
    <property type="evidence" value="ECO:0007669"/>
    <property type="project" value="InterPro"/>
</dbReference>
<dbReference type="InterPro" id="IPR036259">
    <property type="entry name" value="MFS_trans_sf"/>
</dbReference>
<evidence type="ECO:0000256" key="3">
    <source>
        <dbReference type="ARBA" id="ARBA00022692"/>
    </source>
</evidence>
<dbReference type="InterPro" id="IPR011701">
    <property type="entry name" value="MFS"/>
</dbReference>
<dbReference type="PANTHER" id="PTHR42718">
    <property type="entry name" value="MAJOR FACILITATOR SUPERFAMILY MULTIDRUG TRANSPORTER MFSC"/>
    <property type="match status" value="1"/>
</dbReference>
<dbReference type="PROSITE" id="PS50850">
    <property type="entry name" value="MFS"/>
    <property type="match status" value="1"/>
</dbReference>
<dbReference type="KEGG" id="htq:FRZ44_37750"/>
<dbReference type="Proteomes" id="UP000326202">
    <property type="component" value="Chromosome"/>
</dbReference>
<dbReference type="GO" id="GO:0016020">
    <property type="term" value="C:membrane"/>
    <property type="evidence" value="ECO:0007669"/>
    <property type="project" value="UniProtKB-SubCell"/>
</dbReference>
<evidence type="ECO:0000313" key="8">
    <source>
        <dbReference type="EMBL" id="QEX18468.1"/>
    </source>
</evidence>